<evidence type="ECO:0000313" key="2">
    <source>
        <dbReference type="EMBL" id="ADD07700.1"/>
    </source>
</evidence>
<keyword evidence="3" id="KW-1185">Reference proteome</keyword>
<keyword evidence="2" id="KW-0614">Plasmid</keyword>
<dbReference type="AlphaFoldDB" id="D3T291"/>
<dbReference type="EMBL" id="CP001934">
    <property type="protein sequence ID" value="ADD07700.1"/>
    <property type="molecule type" value="Genomic_DNA"/>
</dbReference>
<dbReference type="GeneID" id="41351113"/>
<dbReference type="PaxDb" id="547559-Nmag_4192"/>
<dbReference type="Proteomes" id="UP000001879">
    <property type="component" value="Plasmid pNMAG02"/>
</dbReference>
<feature type="compositionally biased region" description="Basic and acidic residues" evidence="1">
    <location>
        <begin position="88"/>
        <end position="97"/>
    </location>
</feature>
<reference evidence="2 3" key="2">
    <citation type="journal article" date="2012" name="BMC Genomics">
        <title>A comparative genomics perspective on the genetic content of the alkaliphilic haloarchaeon Natrialba magadii ATCC 43099T.</title>
        <authorList>
            <person name="Siddaramappa S."/>
            <person name="Challacombe J.F."/>
            <person name="Decastro R.E."/>
            <person name="Pfeiffer F."/>
            <person name="Sastre D.E."/>
            <person name="Gimenez M.I."/>
            <person name="Paggi R.A."/>
            <person name="Detter J.C."/>
            <person name="Davenport K.W."/>
            <person name="Goodwin L.A."/>
            <person name="Kyrpides N."/>
            <person name="Tapia R."/>
            <person name="Pitluck S."/>
            <person name="Lucas S."/>
            <person name="Woyke T."/>
            <person name="Maupin-Furlow J.A."/>
        </authorList>
    </citation>
    <scope>NUCLEOTIDE SEQUENCE [LARGE SCALE GENOMIC DNA]</scope>
    <source>
        <strain evidence="3">ATCC 43099 / DSM 3394 / CCM 3739 / CIP 104546 / IAM 13178 / JCM 8861 / NBRC 102185 / NCIMB 2190 / MS3</strain>
    </source>
</reference>
<protein>
    <submittedName>
        <fullName evidence="2">Uncharacterized protein</fullName>
    </submittedName>
</protein>
<evidence type="ECO:0000313" key="3">
    <source>
        <dbReference type="Proteomes" id="UP000001879"/>
    </source>
</evidence>
<accession>D3T291</accession>
<dbReference type="eggNOG" id="ENOG502N60R">
    <property type="taxonomic scope" value="Archaea"/>
</dbReference>
<dbReference type="HOGENOM" id="CLU_1922859_0_0_2"/>
<geneLocation type="plasmid" evidence="2 3">
    <name>pNMAG02</name>
</geneLocation>
<proteinExistence type="predicted"/>
<name>D3T291_NATMM</name>
<evidence type="ECO:0000256" key="1">
    <source>
        <dbReference type="SAM" id="MobiDB-lite"/>
    </source>
</evidence>
<sequence length="131" mass="14558">MQHDARNLSSLENFNRAKPSALVQSRLFVGTDGAFILRSDFFSVSPLPVVVAIVVDFFYRDRRLCRDVVWKVFGAIIDVVLTTDGSNVDHETEHEFSTDASELLEEKPTDDDDTQASFTHPVDVATTPLAG</sequence>
<gene>
    <name evidence="2" type="ordered locus">Nmag_4192</name>
</gene>
<organism evidence="2 3">
    <name type="scientific">Natrialba magadii (strain ATCC 43099 / DSM 3394 / CCM 3739 / CIP 104546 / IAM 13178 / JCM 8861 / NBRC 102185 / NCIMB 2190 / MS3)</name>
    <name type="common">Natronobacterium magadii</name>
    <dbReference type="NCBI Taxonomy" id="547559"/>
    <lineage>
        <taxon>Archaea</taxon>
        <taxon>Methanobacteriati</taxon>
        <taxon>Methanobacteriota</taxon>
        <taxon>Stenosarchaea group</taxon>
        <taxon>Halobacteria</taxon>
        <taxon>Halobacteriales</taxon>
        <taxon>Natrialbaceae</taxon>
        <taxon>Natrialba</taxon>
    </lineage>
</organism>
<dbReference type="KEGG" id="nmg:Nmag_4192"/>
<feature type="region of interest" description="Disordered" evidence="1">
    <location>
        <begin position="88"/>
        <end position="131"/>
    </location>
</feature>
<dbReference type="RefSeq" id="WP_012996989.1">
    <property type="nucleotide sequence ID" value="NC_013924.1"/>
</dbReference>
<reference evidence="3" key="1">
    <citation type="submission" date="2010-02" db="EMBL/GenBank/DDBJ databases">
        <title>Complete sequence of plasmid 2 of Natrialba magadii ATCC 43099.</title>
        <authorList>
            <consortium name="US DOE Joint Genome Institute"/>
            <person name="Lucas S."/>
            <person name="Copeland A."/>
            <person name="Lapidus A."/>
            <person name="Cheng J.-F."/>
            <person name="Bruce D."/>
            <person name="Goodwin L."/>
            <person name="Pitluck S."/>
            <person name="Davenport K."/>
            <person name="Saunders E."/>
            <person name="Detter J.C."/>
            <person name="Han C."/>
            <person name="Tapia R."/>
            <person name="Land M."/>
            <person name="Hauser L."/>
            <person name="Kyrpides N."/>
            <person name="Mikhailova N."/>
            <person name="De Castro R.E."/>
            <person name="Maupin-Furlow J.A."/>
            <person name="Woyke T."/>
        </authorList>
    </citation>
    <scope>NUCLEOTIDE SEQUENCE [LARGE SCALE GENOMIC DNA]</scope>
    <source>
        <strain evidence="3">ATCC 43099 / DSM 3394 / CCM 3739 / CIP 104546 / IAM 13178 / JCM 8861 / NBRC 102185 / NCIMB 2190 / MS3</strain>
        <plasmid evidence="3">pNMAG02</plasmid>
    </source>
</reference>